<organism evidence="1 2">
    <name type="scientific">Phytohabitans flavus</name>
    <dbReference type="NCBI Taxonomy" id="1076124"/>
    <lineage>
        <taxon>Bacteria</taxon>
        <taxon>Bacillati</taxon>
        <taxon>Actinomycetota</taxon>
        <taxon>Actinomycetes</taxon>
        <taxon>Micromonosporales</taxon>
        <taxon>Micromonosporaceae</taxon>
    </lineage>
</organism>
<keyword evidence="2" id="KW-1185">Reference proteome</keyword>
<dbReference type="Proteomes" id="UP000502508">
    <property type="component" value="Chromosome"/>
</dbReference>
<name>A0A6F8XLV2_9ACTN</name>
<dbReference type="KEGG" id="pfla:Pflav_011710"/>
<reference evidence="1 2" key="1">
    <citation type="submission" date="2020-03" db="EMBL/GenBank/DDBJ databases">
        <title>Whole genome shotgun sequence of Phytohabitans flavus NBRC 107702.</title>
        <authorList>
            <person name="Komaki H."/>
            <person name="Tamura T."/>
        </authorList>
    </citation>
    <scope>NUCLEOTIDE SEQUENCE [LARGE SCALE GENOMIC DNA]</scope>
    <source>
        <strain evidence="1 2">NBRC 107702</strain>
    </source>
</reference>
<protein>
    <submittedName>
        <fullName evidence="1">Uncharacterized protein</fullName>
    </submittedName>
</protein>
<proteinExistence type="predicted"/>
<evidence type="ECO:0000313" key="1">
    <source>
        <dbReference type="EMBL" id="BCB74761.1"/>
    </source>
</evidence>
<sequence>MVVARLAAPVASAMRVVMGLIPAIPAAVLGRLASPPDPGLIPGPAAGVVERMRRPAAARRVQAMPAPSGGPRSKPVAGAPVPAGYVAVRTPVDSAAVDALGALPPLVVERLLGALEVTVAGLEYSDVPDLSTYVGDPPVGRFSFVEASHQSEAVKASSLVDRLYPGAVDLVTSVSRRLAADGVVSELLAVRPDAVDEPTIAAGHGRAYLALTVATAGAVLSKLRLPPLVDEPAAVVGVAVGAAAVLLREVPMPAGYAAAVLAKVRAEYVLPRHTAGSVMVSRHRFGLTEGVVPDVVTSPPTGWHLLWTVVSRRHLPVQSQVYEHAVSEPEPARPVQGIAVQ</sequence>
<gene>
    <name evidence="1" type="ORF">Pflav_011710</name>
</gene>
<evidence type="ECO:0000313" key="2">
    <source>
        <dbReference type="Proteomes" id="UP000502508"/>
    </source>
</evidence>
<accession>A0A6F8XLV2</accession>
<reference evidence="1 2" key="2">
    <citation type="submission" date="2020-03" db="EMBL/GenBank/DDBJ databases">
        <authorList>
            <person name="Ichikawa N."/>
            <person name="Kimura A."/>
            <person name="Kitahashi Y."/>
            <person name="Uohara A."/>
        </authorList>
    </citation>
    <scope>NUCLEOTIDE SEQUENCE [LARGE SCALE GENOMIC DNA]</scope>
    <source>
        <strain evidence="1 2">NBRC 107702</strain>
    </source>
</reference>
<dbReference type="EMBL" id="AP022870">
    <property type="protein sequence ID" value="BCB74761.1"/>
    <property type="molecule type" value="Genomic_DNA"/>
</dbReference>
<dbReference type="AlphaFoldDB" id="A0A6F8XLV2"/>